<dbReference type="Pfam" id="PF06889">
    <property type="entry name" value="DUF1266"/>
    <property type="match status" value="1"/>
</dbReference>
<dbReference type="InterPro" id="IPR009677">
    <property type="entry name" value="DUF1266"/>
</dbReference>
<sequence>MSSTFKDKLKNSLMPNGWLHAAPNSSALNPHEQWIVALGSFTWSYLGDYVNAFESEDDASTCAAALEQWWGVSDTDSYRQRAQGLISQGQRSEFQPLVDLISDFRSVASNISGIRKLKVGFFPTSIVSYYYKQSNTSFKASMKDLGMGSQELTEMLMMCSGYGEGDDFGEFLEDFAQVKSALAWDAVRVVHMSSLAYSAGYVSRGEAMQYSSQLKSQVEETYTDWRNAAAGYVLGAWLWDRTDTRLDNISRTTSMLLKDPESLVNQVAFK</sequence>
<evidence type="ECO:0000259" key="1">
    <source>
        <dbReference type="Pfam" id="PF06889"/>
    </source>
</evidence>
<organism evidence="2 3">
    <name type="scientific">Bombiscardovia apis</name>
    <dbReference type="NCBI Taxonomy" id="2932182"/>
    <lineage>
        <taxon>Bacteria</taxon>
        <taxon>Bacillati</taxon>
        <taxon>Actinomycetota</taxon>
        <taxon>Actinomycetes</taxon>
        <taxon>Bifidobacteriales</taxon>
        <taxon>Bifidobacteriaceae</taxon>
        <taxon>Bombiscardovia</taxon>
    </lineage>
</organism>
<evidence type="ECO:0000313" key="2">
    <source>
        <dbReference type="EMBL" id="BDR54360.1"/>
    </source>
</evidence>
<reference evidence="2 3" key="1">
    <citation type="journal article" date="2023" name="Microbiol. Spectr.">
        <title>Symbiosis of Carpenter Bees with Uncharacterized Lactic Acid Bacteria Showing NAD Auxotrophy.</title>
        <authorList>
            <person name="Kawasaki S."/>
            <person name="Ozawa K."/>
            <person name="Mori T."/>
            <person name="Yamamoto A."/>
            <person name="Ito M."/>
            <person name="Ohkuma M."/>
            <person name="Sakamoto M."/>
            <person name="Matsutani M."/>
        </authorList>
    </citation>
    <scope>NUCLEOTIDE SEQUENCE [LARGE SCALE GENOMIC DNA]</scope>
    <source>
        <strain evidence="2 3">KimH</strain>
    </source>
</reference>
<proteinExistence type="predicted"/>
<keyword evidence="3" id="KW-1185">Reference proteome</keyword>
<dbReference type="EMBL" id="AP026800">
    <property type="protein sequence ID" value="BDR54360.1"/>
    <property type="molecule type" value="Genomic_DNA"/>
</dbReference>
<dbReference type="RefSeq" id="WP_317643370.1">
    <property type="nucleotide sequence ID" value="NZ_AP026800.1"/>
</dbReference>
<feature type="domain" description="DUF1266" evidence="1">
    <location>
        <begin position="66"/>
        <end position="264"/>
    </location>
</feature>
<accession>A0ABM8BBV1</accession>
<evidence type="ECO:0000313" key="3">
    <source>
        <dbReference type="Proteomes" id="UP001321748"/>
    </source>
</evidence>
<name>A0ABM8BBV1_9BIFI</name>
<dbReference type="Proteomes" id="UP001321748">
    <property type="component" value="Chromosome"/>
</dbReference>
<gene>
    <name evidence="2" type="ORF">KIMH_04710</name>
</gene>
<protein>
    <recommendedName>
        <fullName evidence="1">DUF1266 domain-containing protein</fullName>
    </recommendedName>
</protein>